<name>A0ABN3EED0_9ACTN</name>
<evidence type="ECO:0000313" key="1">
    <source>
        <dbReference type="EMBL" id="GAA2255752.1"/>
    </source>
</evidence>
<reference evidence="1 2" key="1">
    <citation type="journal article" date="2019" name="Int. J. Syst. Evol. Microbiol.">
        <title>The Global Catalogue of Microorganisms (GCM) 10K type strain sequencing project: providing services to taxonomists for standard genome sequencing and annotation.</title>
        <authorList>
            <consortium name="The Broad Institute Genomics Platform"/>
            <consortium name="The Broad Institute Genome Sequencing Center for Infectious Disease"/>
            <person name="Wu L."/>
            <person name="Ma J."/>
        </authorList>
    </citation>
    <scope>NUCLEOTIDE SEQUENCE [LARGE SCALE GENOMIC DNA]</scope>
    <source>
        <strain evidence="1 2">JCM 7356</strain>
    </source>
</reference>
<organism evidence="1 2">
    <name type="scientific">Kitasatospora cystarginea</name>
    <dbReference type="NCBI Taxonomy" id="58350"/>
    <lineage>
        <taxon>Bacteria</taxon>
        <taxon>Bacillati</taxon>
        <taxon>Actinomycetota</taxon>
        <taxon>Actinomycetes</taxon>
        <taxon>Kitasatosporales</taxon>
        <taxon>Streptomycetaceae</taxon>
        <taxon>Kitasatospora</taxon>
    </lineage>
</organism>
<protein>
    <submittedName>
        <fullName evidence="1">Uncharacterized protein</fullName>
    </submittedName>
</protein>
<comment type="caution">
    <text evidence="1">The sequence shown here is derived from an EMBL/GenBank/DDBJ whole genome shotgun (WGS) entry which is preliminary data.</text>
</comment>
<dbReference type="Proteomes" id="UP001500305">
    <property type="component" value="Unassembled WGS sequence"/>
</dbReference>
<sequence length="382" mass="42621">MPSRSPQPTPWENAMRRASNATALDRPGGMDETCWDDVAMRGIVAMVLYALHLRHRQPVDEIRWQAVLWQLRDDQRVEALVTAVLPDAGHDLSRTARPGDPVAECWRWLTRTWDPLAPVKSSFLQPALSRKAPGGWVPDTPEPRWGGMSRGIGSGLPDPALEVCTGIWAAGVVQRAIIAERQGHHPRDRIEVASGALKGHRGYVLETGWHFDDATETVDGPAGYVVDLDEVEGTERIDADQVAASSNLRWPQRPEGTLKDGPPPGFDTPFPPAKTCEEDLEEILGRASNPEMVPEHLRGTIKAAQHHYHLQLDWQASPSPQRLTWRVLLHWYQLTEHYADDQRADLYEVVVTRHLHDPEPVHNLALSENDVPAVIARCTSGI</sequence>
<gene>
    <name evidence="1" type="ORF">GCM10010430_44480</name>
</gene>
<evidence type="ECO:0000313" key="2">
    <source>
        <dbReference type="Proteomes" id="UP001500305"/>
    </source>
</evidence>
<accession>A0ABN3EED0</accession>
<dbReference type="EMBL" id="BAAATR010000020">
    <property type="protein sequence ID" value="GAA2255752.1"/>
    <property type="molecule type" value="Genomic_DNA"/>
</dbReference>
<proteinExistence type="predicted"/>
<dbReference type="RefSeq" id="WP_344638222.1">
    <property type="nucleotide sequence ID" value="NZ_BAAATR010000020.1"/>
</dbReference>
<keyword evidence="2" id="KW-1185">Reference proteome</keyword>